<accession>A0A1X7TXS3</accession>
<evidence type="ECO:0000313" key="1">
    <source>
        <dbReference type="EnsemblMetazoa" id="Aqu2.1.20043_001"/>
    </source>
</evidence>
<protein>
    <recommendedName>
        <fullName evidence="2">Peptidase S1 domain-containing protein</fullName>
    </recommendedName>
</protein>
<evidence type="ECO:0008006" key="2">
    <source>
        <dbReference type="Google" id="ProtNLM"/>
    </source>
</evidence>
<reference evidence="1" key="1">
    <citation type="submission" date="2017-05" db="UniProtKB">
        <authorList>
            <consortium name="EnsemblMetazoa"/>
        </authorList>
    </citation>
    <scope>IDENTIFICATION</scope>
</reference>
<dbReference type="InterPro" id="IPR009003">
    <property type="entry name" value="Peptidase_S1_PA"/>
</dbReference>
<dbReference type="InParanoid" id="A0A1X7TXS3"/>
<name>A0A1X7TXS3_AMPQE</name>
<organism evidence="1">
    <name type="scientific">Amphimedon queenslandica</name>
    <name type="common">Sponge</name>
    <dbReference type="NCBI Taxonomy" id="400682"/>
    <lineage>
        <taxon>Eukaryota</taxon>
        <taxon>Metazoa</taxon>
        <taxon>Porifera</taxon>
        <taxon>Demospongiae</taxon>
        <taxon>Heteroscleromorpha</taxon>
        <taxon>Haplosclerida</taxon>
        <taxon>Niphatidae</taxon>
        <taxon>Amphimedon</taxon>
    </lineage>
</organism>
<dbReference type="SUPFAM" id="SSF50494">
    <property type="entry name" value="Trypsin-like serine proteases"/>
    <property type="match status" value="1"/>
</dbReference>
<dbReference type="EnsemblMetazoa" id="Aqu2.1.20043_001">
    <property type="protein sequence ID" value="Aqu2.1.20043_001"/>
    <property type="gene ID" value="Aqu2.1.20043"/>
</dbReference>
<proteinExistence type="predicted"/>
<dbReference type="AlphaFoldDB" id="A0A1X7TXS3"/>
<sequence length="175" mass="19050">MTVLAENSESTLSQKVVTPSMQRGAVYPNDFIGFTTKGLYGGDSNSDITIATLQEPLRKDFKYNYIQDIGDIKGYADAKVMERVRKFGAGSGYTEGIVSSVTFSTPYGNIPAFPLCTLSDLLLINPIEKGDFATFGDAGSYIVNNDNMVVGMLLGFEEGFAYAMPSKNILKFLQC</sequence>